<dbReference type="InterPro" id="IPR005828">
    <property type="entry name" value="MFS_sugar_transport-like"/>
</dbReference>
<evidence type="ECO:0000256" key="2">
    <source>
        <dbReference type="ARBA" id="ARBA00008335"/>
    </source>
</evidence>
<dbReference type="GO" id="GO:0022857">
    <property type="term" value="F:transmembrane transporter activity"/>
    <property type="evidence" value="ECO:0007669"/>
    <property type="project" value="InterPro"/>
</dbReference>
<gene>
    <name evidence="8" type="ORF">BTMF_LOCUS14776</name>
</gene>
<keyword evidence="6 7" id="KW-0472">Membrane</keyword>
<proteinExistence type="inferred from homology"/>
<evidence type="ECO:0000256" key="7">
    <source>
        <dbReference type="SAM" id="Phobius"/>
    </source>
</evidence>
<reference evidence="10" key="1">
    <citation type="submission" date="2017-02" db="UniProtKB">
        <authorList>
            <consortium name="WormBaseParasite"/>
        </authorList>
    </citation>
    <scope>IDENTIFICATION</scope>
</reference>
<evidence type="ECO:0000256" key="6">
    <source>
        <dbReference type="ARBA" id="ARBA00023136"/>
    </source>
</evidence>
<evidence type="ECO:0000313" key="10">
    <source>
        <dbReference type="WBParaSite" id="BTMF_0001680101-mRNA-1"/>
    </source>
</evidence>
<dbReference type="InterPro" id="IPR036259">
    <property type="entry name" value="MFS_trans_sf"/>
</dbReference>
<keyword evidence="5 7" id="KW-1133">Transmembrane helix</keyword>
<sequence length="198" mass="22925">VLLFCVSGCIIFGFISSFSKDLLTATIYRTIIGLFNGGQIAAMFVYVVEMLPKKDRIWVTTLISFSPNVILLAIMAYYSQNWRQLAIVVSFLTSPAILLCILSYESPRWLIQKGRINEAHHVLKQITRWNGRNDVTNDMIEEILREKRNRRNYYIYHLFHTRQLTTLAASMINYGMLFSMEKLPGSIYTNNIMLGLIR</sequence>
<organism evidence="10">
    <name type="scientific">Brugia timori</name>
    <dbReference type="NCBI Taxonomy" id="42155"/>
    <lineage>
        <taxon>Eukaryota</taxon>
        <taxon>Metazoa</taxon>
        <taxon>Ecdysozoa</taxon>
        <taxon>Nematoda</taxon>
        <taxon>Chromadorea</taxon>
        <taxon>Rhabditida</taxon>
        <taxon>Spirurina</taxon>
        <taxon>Spiruromorpha</taxon>
        <taxon>Filarioidea</taxon>
        <taxon>Onchocercidae</taxon>
        <taxon>Brugia</taxon>
    </lineage>
</organism>
<keyword evidence="9" id="KW-1185">Reference proteome</keyword>
<dbReference type="STRING" id="42155.A0A0R3R9T8"/>
<feature type="transmembrane region" description="Helical" evidence="7">
    <location>
        <begin position="27"/>
        <end position="48"/>
    </location>
</feature>
<dbReference type="GO" id="GO:0016020">
    <property type="term" value="C:membrane"/>
    <property type="evidence" value="ECO:0007669"/>
    <property type="project" value="UniProtKB-SubCell"/>
</dbReference>
<dbReference type="SUPFAM" id="SSF103473">
    <property type="entry name" value="MFS general substrate transporter"/>
    <property type="match status" value="1"/>
</dbReference>
<protein>
    <submittedName>
        <fullName evidence="10">MFS domain-containing protein</fullName>
    </submittedName>
</protein>
<comment type="subcellular location">
    <subcellularLocation>
        <location evidence="1">Membrane</location>
        <topology evidence="1">Multi-pass membrane protein</topology>
    </subcellularLocation>
</comment>
<evidence type="ECO:0000256" key="3">
    <source>
        <dbReference type="ARBA" id="ARBA00022448"/>
    </source>
</evidence>
<keyword evidence="4 7" id="KW-0812">Transmembrane</keyword>
<comment type="similarity">
    <text evidence="2">Belongs to the major facilitator superfamily.</text>
</comment>
<dbReference type="Proteomes" id="UP000280834">
    <property type="component" value="Unassembled WGS sequence"/>
</dbReference>
<dbReference type="Pfam" id="PF00083">
    <property type="entry name" value="Sugar_tr"/>
    <property type="match status" value="1"/>
</dbReference>
<dbReference type="Gene3D" id="1.20.1250.20">
    <property type="entry name" value="MFS general substrate transporter like domains"/>
    <property type="match status" value="1"/>
</dbReference>
<evidence type="ECO:0000256" key="4">
    <source>
        <dbReference type="ARBA" id="ARBA00022692"/>
    </source>
</evidence>
<dbReference type="InterPro" id="IPR005829">
    <property type="entry name" value="Sugar_transporter_CS"/>
</dbReference>
<keyword evidence="3" id="KW-0813">Transport</keyword>
<evidence type="ECO:0000313" key="9">
    <source>
        <dbReference type="Proteomes" id="UP000280834"/>
    </source>
</evidence>
<accession>A0A0R3R9T8</accession>
<feature type="transmembrane region" description="Helical" evidence="7">
    <location>
        <begin position="84"/>
        <end position="104"/>
    </location>
</feature>
<dbReference type="PANTHER" id="PTHR23511">
    <property type="entry name" value="SYNAPTIC VESICLE GLYCOPROTEIN 2"/>
    <property type="match status" value="1"/>
</dbReference>
<evidence type="ECO:0000313" key="8">
    <source>
        <dbReference type="EMBL" id="VDO51034.1"/>
    </source>
</evidence>
<evidence type="ECO:0000256" key="1">
    <source>
        <dbReference type="ARBA" id="ARBA00004141"/>
    </source>
</evidence>
<name>A0A0R3R9T8_9BILA</name>
<dbReference type="WBParaSite" id="BTMF_0001680101-mRNA-1">
    <property type="protein sequence ID" value="BTMF_0001680101-mRNA-1"/>
    <property type="gene ID" value="BTMF_0001680101"/>
</dbReference>
<reference evidence="8 9" key="2">
    <citation type="submission" date="2018-11" db="EMBL/GenBank/DDBJ databases">
        <authorList>
            <consortium name="Pathogen Informatics"/>
        </authorList>
    </citation>
    <scope>NUCLEOTIDE SEQUENCE [LARGE SCALE GENOMIC DNA]</scope>
</reference>
<dbReference type="EMBL" id="UZAG01021599">
    <property type="protein sequence ID" value="VDO51034.1"/>
    <property type="molecule type" value="Genomic_DNA"/>
</dbReference>
<dbReference type="AlphaFoldDB" id="A0A0R3R9T8"/>
<dbReference type="PROSITE" id="PS00217">
    <property type="entry name" value="SUGAR_TRANSPORT_2"/>
    <property type="match status" value="1"/>
</dbReference>
<feature type="transmembrane region" description="Helical" evidence="7">
    <location>
        <begin position="57"/>
        <end position="78"/>
    </location>
</feature>
<evidence type="ECO:0000256" key="5">
    <source>
        <dbReference type="ARBA" id="ARBA00022989"/>
    </source>
</evidence>